<reference evidence="3" key="1">
    <citation type="submission" date="2018-05" db="EMBL/GenBank/DDBJ databases">
        <authorList>
            <person name="Du Z."/>
            <person name="Wang X."/>
        </authorList>
    </citation>
    <scope>NUCLEOTIDE SEQUENCE [LARGE SCALE GENOMIC DNA]</scope>
    <source>
        <strain evidence="3">WDS4C29</strain>
    </source>
</reference>
<gene>
    <name evidence="2" type="ORF">DFK10_14435</name>
</gene>
<protein>
    <recommendedName>
        <fullName evidence="4">DDE domain-containing protein</fullName>
    </recommendedName>
</protein>
<organism evidence="2 3">
    <name type="scientific">Salibaculum griseiflavum</name>
    <dbReference type="NCBI Taxonomy" id="1914409"/>
    <lineage>
        <taxon>Bacteria</taxon>
        <taxon>Pseudomonadati</taxon>
        <taxon>Pseudomonadota</taxon>
        <taxon>Alphaproteobacteria</taxon>
        <taxon>Rhodobacterales</taxon>
        <taxon>Roseobacteraceae</taxon>
        <taxon>Salibaculum</taxon>
    </lineage>
</organism>
<name>A0A2V1NZV4_9RHOB</name>
<dbReference type="OrthoDB" id="7197613at2"/>
<evidence type="ECO:0000313" key="3">
    <source>
        <dbReference type="Proteomes" id="UP000245293"/>
    </source>
</evidence>
<evidence type="ECO:0008006" key="4">
    <source>
        <dbReference type="Google" id="ProtNLM"/>
    </source>
</evidence>
<comment type="caution">
    <text evidence="2">The sequence shown here is derived from an EMBL/GenBank/DDBJ whole genome shotgun (WGS) entry which is preliminary data.</text>
</comment>
<feature type="region of interest" description="Disordered" evidence="1">
    <location>
        <begin position="366"/>
        <end position="385"/>
    </location>
</feature>
<accession>A0A2V1NZV4</accession>
<dbReference type="EMBL" id="QETF01000021">
    <property type="protein sequence ID" value="PWG15851.1"/>
    <property type="molecule type" value="Genomic_DNA"/>
</dbReference>
<evidence type="ECO:0000256" key="1">
    <source>
        <dbReference type="SAM" id="MobiDB-lite"/>
    </source>
</evidence>
<dbReference type="Proteomes" id="UP000245293">
    <property type="component" value="Unassembled WGS sequence"/>
</dbReference>
<dbReference type="AlphaFoldDB" id="A0A2V1NZV4"/>
<dbReference type="RefSeq" id="WP_146193278.1">
    <property type="nucleotide sequence ID" value="NZ_QETF01000021.1"/>
</dbReference>
<proteinExistence type="predicted"/>
<evidence type="ECO:0000313" key="2">
    <source>
        <dbReference type="EMBL" id="PWG15851.1"/>
    </source>
</evidence>
<keyword evidence="3" id="KW-1185">Reference proteome</keyword>
<sequence length="385" mass="43459">MSNKTVAKLANDVGEMAIRHIAQTKGLRVRQIQADELWAFVKVKQKNVMRQKVQEVGAGTVWTYLAICSDTKFIVGYRLGDRKLADARGFYQSIRDKLEVDEDGELTQRLEILTDGLMAYDEAGEIVFGDEADRAMLIKQYSQTNDAGEPTPASRYQGAERRVLAGDIEEKAITTYAVERFNLTLRMFNKRYTRKSNAFSKKLRNHERALALTIMYYNYCWLPYPTTRICRETGEVLQEKRATPAMEMGLTDRVWEISDLLELTDAYLADVRASARCTSTDLVVGPEVEKGPEAFWVYSSEQHNSAKVHTAECVNCNHGTGRRGGGAKYGKWHGCETLEEAVTLAQHLQPHDNGICKMCLGSYRKSGYRGPRATSSRSPSRKLLN</sequence>